<dbReference type="PhylomeDB" id="Q17II0"/>
<dbReference type="eggNOG" id="KOG4521">
    <property type="taxonomic scope" value="Eukaryota"/>
</dbReference>
<accession>Q17II0</accession>
<dbReference type="HOGENOM" id="CLU_005083_0_0_1"/>
<proteinExistence type="predicted"/>
<dbReference type="InterPro" id="IPR056536">
    <property type="entry name" value="TPR_NUP160_C"/>
</dbReference>
<dbReference type="InterPro" id="IPR056547">
    <property type="entry name" value="NUP160_helical"/>
</dbReference>
<keyword evidence="3" id="KW-0539">Nucleus</keyword>
<evidence type="ECO:0000256" key="1">
    <source>
        <dbReference type="ARBA" id="ARBA00004123"/>
    </source>
</evidence>
<evidence type="ECO:0000259" key="4">
    <source>
        <dbReference type="Pfam" id="PF11715"/>
    </source>
</evidence>
<feature type="domain" description="Nucleoporin Nup120/160 beta-propeller" evidence="4">
    <location>
        <begin position="62"/>
        <end position="517"/>
    </location>
</feature>
<dbReference type="EMBL" id="CH477239">
    <property type="protein sequence ID" value="EAT46489.1"/>
    <property type="molecule type" value="Genomic_DNA"/>
</dbReference>
<reference evidence="8" key="2">
    <citation type="journal article" date="2007" name="Science">
        <title>Genome sequence of Aedes aegypti, a major arbovirus vector.</title>
        <authorList>
            <person name="Nene V."/>
            <person name="Wortman J.R."/>
            <person name="Lawson D."/>
            <person name="Haas B."/>
            <person name="Kodira C."/>
            <person name="Tu Z.J."/>
            <person name="Loftus B."/>
            <person name="Xi Z."/>
            <person name="Megy K."/>
            <person name="Grabherr M."/>
            <person name="Ren Q."/>
            <person name="Zdobnov E.M."/>
            <person name="Lobo N.F."/>
            <person name="Campbell K.S."/>
            <person name="Brown S.E."/>
            <person name="Bonaldo M.F."/>
            <person name="Zhu J."/>
            <person name="Sinkins S.P."/>
            <person name="Hogenkamp D.G."/>
            <person name="Amedeo P."/>
            <person name="Arensburger P."/>
            <person name="Atkinson P.W."/>
            <person name="Bidwell S."/>
            <person name="Biedler J."/>
            <person name="Birney E."/>
            <person name="Bruggner R.V."/>
            <person name="Costas J."/>
            <person name="Coy M.R."/>
            <person name="Crabtree J."/>
            <person name="Crawford M."/>
            <person name="Debruyn B."/>
            <person name="Decaprio D."/>
            <person name="Eiglmeier K."/>
            <person name="Eisenstadt E."/>
            <person name="El-Dorry H."/>
            <person name="Gelbart W.M."/>
            <person name="Gomes S.L."/>
            <person name="Hammond M."/>
            <person name="Hannick L.I."/>
            <person name="Hogan J.R."/>
            <person name="Holmes M.H."/>
            <person name="Jaffe D."/>
            <person name="Johnston J.S."/>
            <person name="Kennedy R.C."/>
            <person name="Koo H."/>
            <person name="Kravitz S."/>
            <person name="Kriventseva E.V."/>
            <person name="Kulp D."/>
            <person name="Labutti K."/>
            <person name="Lee E."/>
            <person name="Li S."/>
            <person name="Lovin D.D."/>
            <person name="Mao C."/>
            <person name="Mauceli E."/>
            <person name="Menck C.F."/>
            <person name="Miller J.R."/>
            <person name="Montgomery P."/>
            <person name="Mori A."/>
            <person name="Nascimento A.L."/>
            <person name="Naveira H.F."/>
            <person name="Nusbaum C."/>
            <person name="O'leary S."/>
            <person name="Orvis J."/>
            <person name="Pertea M."/>
            <person name="Quesneville H."/>
            <person name="Reidenbach K.R."/>
            <person name="Rogers Y.H."/>
            <person name="Roth C.W."/>
            <person name="Schneider J.R."/>
            <person name="Schatz M."/>
            <person name="Shumway M."/>
            <person name="Stanke M."/>
            <person name="Stinson E.O."/>
            <person name="Tubio J.M."/>
            <person name="Vanzee J.P."/>
            <person name="Verjovski-Almeida S."/>
            <person name="Werner D."/>
            <person name="White O."/>
            <person name="Wyder S."/>
            <person name="Zeng Q."/>
            <person name="Zhao Q."/>
            <person name="Zhao Y."/>
            <person name="Hill C.A."/>
            <person name="Raikhel A.S."/>
            <person name="Soares M.B."/>
            <person name="Knudson D.L."/>
            <person name="Lee N.H."/>
            <person name="Galagan J."/>
            <person name="Salzberg S.L."/>
            <person name="Paulsen I.T."/>
            <person name="Dimopoulos G."/>
            <person name="Collins F.H."/>
            <person name="Birren B."/>
            <person name="Fraser-Liggett C.M."/>
            <person name="Severson D.W."/>
        </authorList>
    </citation>
    <scope>NUCLEOTIDE SEQUENCE [LARGE SCALE GENOMIC DNA]</scope>
    <source>
        <strain evidence="8">Liverpool</strain>
    </source>
</reference>
<dbReference type="Pfam" id="PF23347">
    <property type="entry name" value="TPR_Nup160_C"/>
    <property type="match status" value="1"/>
</dbReference>
<dbReference type="InterPro" id="IPR021717">
    <property type="entry name" value="Nucleoporin_Nup160"/>
</dbReference>
<dbReference type="Pfam" id="PF11715">
    <property type="entry name" value="Beta-prop_Nup120_160"/>
    <property type="match status" value="1"/>
</dbReference>
<keyword evidence="2" id="KW-0813">Transport</keyword>
<dbReference type="VEuPathDB" id="VectorBase:AAEL012793"/>
<dbReference type="InterPro" id="IPR056535">
    <property type="entry name" value="TPR_NUP160_M"/>
</dbReference>
<dbReference type="PANTHER" id="PTHR21286">
    <property type="entry name" value="NUCLEAR PORE COMPLEX PROTEIN NUP160"/>
    <property type="match status" value="1"/>
</dbReference>
<dbReference type="OMA" id="TLWKNNM"/>
<name>Q17II0_AEDAE</name>
<organism evidence="8 9">
    <name type="scientific">Aedes aegypti</name>
    <name type="common">Yellowfever mosquito</name>
    <name type="synonym">Culex aegypti</name>
    <dbReference type="NCBI Taxonomy" id="7159"/>
    <lineage>
        <taxon>Eukaryota</taxon>
        <taxon>Metazoa</taxon>
        <taxon>Ecdysozoa</taxon>
        <taxon>Arthropoda</taxon>
        <taxon>Hexapoda</taxon>
        <taxon>Insecta</taxon>
        <taxon>Pterygota</taxon>
        <taxon>Neoptera</taxon>
        <taxon>Endopterygota</taxon>
        <taxon>Diptera</taxon>
        <taxon>Nematocera</taxon>
        <taxon>Culicoidea</taxon>
        <taxon>Culicidae</taxon>
        <taxon>Culicinae</taxon>
        <taxon>Aedini</taxon>
        <taxon>Aedes</taxon>
        <taxon>Stegomyia</taxon>
    </lineage>
</organism>
<dbReference type="STRING" id="7159.Q17II0"/>
<evidence type="ECO:0000313" key="8">
    <source>
        <dbReference type="EMBL" id="EAT46489.1"/>
    </source>
</evidence>
<feature type="domain" description="NUP160 C-terminal TPR" evidence="6">
    <location>
        <begin position="1095"/>
        <end position="1274"/>
    </location>
</feature>
<reference evidence="8" key="1">
    <citation type="submission" date="2005-10" db="EMBL/GenBank/DDBJ databases">
        <authorList>
            <person name="Loftus B.J."/>
            <person name="Nene V.M."/>
            <person name="Hannick L.I."/>
            <person name="Bidwell S."/>
            <person name="Haas B."/>
            <person name="Amedeo P."/>
            <person name="Orvis J."/>
            <person name="Wortman J.R."/>
            <person name="White O.R."/>
            <person name="Salzberg S."/>
            <person name="Shumway M."/>
            <person name="Koo H."/>
            <person name="Zhao Y."/>
            <person name="Holmes M."/>
            <person name="Miller J."/>
            <person name="Schatz M."/>
            <person name="Pop M."/>
            <person name="Pai G."/>
            <person name="Utterback T."/>
            <person name="Rogers Y.-H."/>
            <person name="Kravitz S."/>
            <person name="Fraser C.M."/>
        </authorList>
    </citation>
    <scope>NUCLEOTIDE SEQUENCE</scope>
    <source>
        <strain evidence="8">Liverpool</strain>
    </source>
</reference>
<evidence type="ECO:0000313" key="9">
    <source>
        <dbReference type="Proteomes" id="UP000682892"/>
    </source>
</evidence>
<sequence length="1321" mass="150629">MDQYVPVQYREVPMRQLFSNASSWREINVSTGGIHNMLQDVKTSEQCGGYCFAEREDFRSNRFIYWRTCRDSIFLSEVSMNLNLTKNNLKIGFDESPILSVDISGNQMQVFILIVTVTSVHRIVLRHPKVSSVNPDGTPESILANISREQICDASSFYVISNDIANAAAYRVEYDTGDSEAFFAVSTVSALFLFQMGHHGGVKMTELKHNQLISRFFSNLTDGWRRKNANAPDQIVSLMFDQLNGQSVLYAFYRNNVARIWSTSGSCVGAECFLKNYDQKQEGSQTNMVRKSDNLIGVFLAYSDCSEFIILRPTSDDSGNVSFVKETAILAPNYDLIDFKLSNQSIWALWCNAEGEMQVLTYSLSSEIDSFWLPIPLESMDDKYTAKLEKGTDLKHVYCSRIFHSGRFHNNVIAKTLSMFNRSFTYSGATISTAALKRHVCSYIDGELQNERKLQNITDEEFIDLSSNLWEKFYMCCSQYNFEACQPIGMLILDRMDAFCLIRKKFISSLRPCDELEVAFLSENYPGSVASGGSGKSLQQDVAVLIRVLKQIDKFVPEDDKLEIESCLFQLRSTKDVMEAIAASQCFGNQVGIYSKSRLLFHIDCNLTSVIQSIEDLPKAMAVVLQKLKLDYEPSAESSFISFSKQLPFGGLLGVQLLTETVRQMIQLRYMVVRNLIVLQHLLLNNFALNCNAMEIIRSKCIPDSEVFLQSYYVMNWIAESTVDYAAVRSKSLESDVSLVIGYEEAYAFEYISLLHLFVATRGLKTCMASEEGQRIASSSEWFSVLLDISNGLLRLIWPVAGDFTFGQWLMQGEMHTFIEEYVRLLNSWCEWNNCSRNFILAKSYLMNGENAKALDLFPQSAKGILKEPYLINFTKPSDSSSVPPDEMLSIFYLKVIRLFEHYGAYDCINVLAQIAIGTSVHSKQQAMFQSIDFSSHMELGHYEEAYHSLVYNCEITRKKDCLRQLVWRLFQAKKFNVLVDLPYYGLEADFQNIMEMHARSVEISENSHYDFLYSYHILQGNMRKAALIAYEKAMRCHLECNSLVFLKMRCEALLKCINALNLVVPEYAWIAKPSIFKESKSQEESTPQIEVISLQDVRKELMVTEAVLEISKHLDDYRAVLDVDTNELIIILANSKLYSTAFKLAHALDKSVLPVYESLATSCVMCSLQESADNWDWLHKNNLADSVISQDSTDTAWKFLQHCLSNETKDQEACHVMAMNQIISKNAFPPQWLTDWCMNKTPTKLLQLYINYGRLEEAFDIAVKLIQAQLISRSSITALHFNRFLLPVTLIDRLQYELSKEVKFQEKTNLLGQLIGCIAK</sequence>
<evidence type="ECO:0000259" key="6">
    <source>
        <dbReference type="Pfam" id="PF23347"/>
    </source>
</evidence>
<evidence type="ECO:0000256" key="3">
    <source>
        <dbReference type="ARBA" id="ARBA00023242"/>
    </source>
</evidence>
<evidence type="ECO:0000256" key="2">
    <source>
        <dbReference type="ARBA" id="ARBA00022448"/>
    </source>
</evidence>
<comment type="subcellular location">
    <subcellularLocation>
        <location evidence="1">Nucleus</location>
    </subcellularLocation>
</comment>
<dbReference type="GO" id="GO:0005643">
    <property type="term" value="C:nuclear pore"/>
    <property type="evidence" value="ECO:0007669"/>
    <property type="project" value="TreeGrafter"/>
</dbReference>
<dbReference type="PaxDb" id="7159-AAEL002339-PA"/>
<dbReference type="Pfam" id="PF23354">
    <property type="entry name" value="TPR_NUP160_120_M"/>
    <property type="match status" value="1"/>
</dbReference>
<dbReference type="GO" id="GO:0017056">
    <property type="term" value="F:structural constituent of nuclear pore"/>
    <property type="evidence" value="ECO:0007669"/>
    <property type="project" value="TreeGrafter"/>
</dbReference>
<dbReference type="PANTHER" id="PTHR21286:SF0">
    <property type="entry name" value="NUCLEAR PORE COMPLEX PROTEIN NUP160"/>
    <property type="match status" value="1"/>
</dbReference>
<feature type="domain" description="NUP160 middle TPR" evidence="7">
    <location>
        <begin position="798"/>
        <end position="1063"/>
    </location>
</feature>
<gene>
    <name evidence="8" type="ORF">AaeL_AAEL002339</name>
</gene>
<evidence type="ECO:0000259" key="5">
    <source>
        <dbReference type="Pfam" id="PF23345"/>
    </source>
</evidence>
<evidence type="ECO:0000259" key="7">
    <source>
        <dbReference type="Pfam" id="PF23354"/>
    </source>
</evidence>
<dbReference type="InterPro" id="IPR059141">
    <property type="entry name" value="Beta-prop_Nup120_160"/>
</dbReference>
<reference evidence="8" key="3">
    <citation type="submission" date="2012-09" db="EMBL/GenBank/DDBJ databases">
        <authorList>
            <consortium name="VectorBase"/>
        </authorList>
    </citation>
    <scope>NUCLEOTIDE SEQUENCE</scope>
    <source>
        <strain evidence="8">Liverpool</strain>
    </source>
</reference>
<feature type="domain" description="NUP160 helical" evidence="5">
    <location>
        <begin position="537"/>
        <end position="737"/>
    </location>
</feature>
<protein>
    <submittedName>
        <fullName evidence="8">AAEL002339-PA</fullName>
    </submittedName>
</protein>
<dbReference type="Pfam" id="PF23345">
    <property type="entry name" value="NUP160_helical"/>
    <property type="match status" value="1"/>
</dbReference>
<dbReference type="Proteomes" id="UP000682892">
    <property type="component" value="Unassembled WGS sequence"/>
</dbReference>